<dbReference type="AlphaFoldDB" id="K2RZ13"/>
<dbReference type="InterPro" id="IPR036291">
    <property type="entry name" value="NAD(P)-bd_dom_sf"/>
</dbReference>
<feature type="domain" description="NmrA-like" evidence="1">
    <location>
        <begin position="6"/>
        <end position="245"/>
    </location>
</feature>
<dbReference type="EMBL" id="AHHD01000572">
    <property type="protein sequence ID" value="EKG09680.1"/>
    <property type="molecule type" value="Genomic_DNA"/>
</dbReference>
<dbReference type="SUPFAM" id="SSF51735">
    <property type="entry name" value="NAD(P)-binding Rossmann-fold domains"/>
    <property type="match status" value="1"/>
</dbReference>
<sequence length="317" mass="34534">MAPPIVIVFGATGGVGSSTARTAQRLGAKVFIALRNTEKPIPGLTREEEKEAGFERVQADLTKPETIEAAVRQSGAKHAFIYLFHGDNDHMNASILALKAADIEFVVFLSSASVHGNRSELPPADFIPYAHAQVELALEHVFSTSGYVAIRPAFFNTNVSFWTDMFRKGEVRTAYLDAVYDWISPDDIGEASGTVLVRGIQATEGAENRNFIYLCGPKLMTLRKAIGIFSKVLGKDIKITELNEEDGVAALVESGTPEFLAKPLLRVAGQRCGPDQEGDPTYNKKSHEQAVANLRKYAGRATPLEEWAEANKRLLGA</sequence>
<comment type="caution">
    <text evidence="2">The sequence shown here is derived from an EMBL/GenBank/DDBJ whole genome shotgun (WGS) entry which is preliminary data.</text>
</comment>
<dbReference type="Pfam" id="PF05368">
    <property type="entry name" value="NmrA"/>
    <property type="match status" value="1"/>
</dbReference>
<evidence type="ECO:0000313" key="2">
    <source>
        <dbReference type="EMBL" id="EKG09680.1"/>
    </source>
</evidence>
<evidence type="ECO:0000259" key="1">
    <source>
        <dbReference type="Pfam" id="PF05368"/>
    </source>
</evidence>
<gene>
    <name evidence="2" type="ORF">MPH_13257</name>
</gene>
<proteinExistence type="predicted"/>
<dbReference type="PANTHER" id="PTHR43162:SF1">
    <property type="entry name" value="PRESTALK A DIFFERENTIATION PROTEIN A"/>
    <property type="match status" value="1"/>
</dbReference>
<dbReference type="InParanoid" id="K2RZ13"/>
<dbReference type="eggNOG" id="ENOG502SMDA">
    <property type="taxonomic scope" value="Eukaryota"/>
</dbReference>
<dbReference type="Proteomes" id="UP000007129">
    <property type="component" value="Unassembled WGS sequence"/>
</dbReference>
<dbReference type="STRING" id="1126212.K2RZ13"/>
<dbReference type="HOGENOM" id="CLU_007383_10_0_1"/>
<name>K2RZ13_MACPH</name>
<dbReference type="PANTHER" id="PTHR43162">
    <property type="match status" value="1"/>
</dbReference>
<dbReference type="Gene3D" id="3.40.50.720">
    <property type="entry name" value="NAD(P)-binding Rossmann-like Domain"/>
    <property type="match status" value="1"/>
</dbReference>
<evidence type="ECO:0000313" key="3">
    <source>
        <dbReference type="Proteomes" id="UP000007129"/>
    </source>
</evidence>
<dbReference type="OrthoDB" id="419598at2759"/>
<organism evidence="2 3">
    <name type="scientific">Macrophomina phaseolina (strain MS6)</name>
    <name type="common">Charcoal rot fungus</name>
    <dbReference type="NCBI Taxonomy" id="1126212"/>
    <lineage>
        <taxon>Eukaryota</taxon>
        <taxon>Fungi</taxon>
        <taxon>Dikarya</taxon>
        <taxon>Ascomycota</taxon>
        <taxon>Pezizomycotina</taxon>
        <taxon>Dothideomycetes</taxon>
        <taxon>Dothideomycetes incertae sedis</taxon>
        <taxon>Botryosphaeriales</taxon>
        <taxon>Botryosphaeriaceae</taxon>
        <taxon>Macrophomina</taxon>
    </lineage>
</organism>
<dbReference type="InterPro" id="IPR008030">
    <property type="entry name" value="NmrA-like"/>
</dbReference>
<accession>K2RZ13</accession>
<protein>
    <submittedName>
        <fullName evidence="2">NmrA-like protein</fullName>
    </submittedName>
</protein>
<reference evidence="2 3" key="1">
    <citation type="journal article" date="2012" name="BMC Genomics">
        <title>Tools to kill: Genome of one of the most destructive plant pathogenic fungi Macrophomina phaseolina.</title>
        <authorList>
            <person name="Islam M.S."/>
            <person name="Haque M.S."/>
            <person name="Islam M.M."/>
            <person name="Emdad E.M."/>
            <person name="Halim A."/>
            <person name="Hossen Q.M.M."/>
            <person name="Hossain M.Z."/>
            <person name="Ahmed B."/>
            <person name="Rahim S."/>
            <person name="Rahman M.S."/>
            <person name="Alam M.M."/>
            <person name="Hou S."/>
            <person name="Wan X."/>
            <person name="Saito J.A."/>
            <person name="Alam M."/>
        </authorList>
    </citation>
    <scope>NUCLEOTIDE SEQUENCE [LARGE SCALE GENOMIC DNA]</scope>
    <source>
        <strain evidence="2 3">MS6</strain>
    </source>
</reference>
<dbReference type="InterPro" id="IPR051604">
    <property type="entry name" value="Ergot_Alk_Oxidoreductase"/>
</dbReference>
<dbReference type="VEuPathDB" id="FungiDB:MPH_13257"/>